<proteinExistence type="predicted"/>
<name>A0A4U1CTE9_9SPHI</name>
<protein>
    <submittedName>
        <fullName evidence="1">Uncharacterized protein</fullName>
    </submittedName>
</protein>
<keyword evidence="2" id="KW-1185">Reference proteome</keyword>
<gene>
    <name evidence="1" type="ORF">FA048_11860</name>
</gene>
<dbReference type="Proteomes" id="UP000309488">
    <property type="component" value="Unassembled WGS sequence"/>
</dbReference>
<sequence>MKIIIECKNAPTTANIKDVLFNVQIEQTDGLLKPEIYGELIHKLNEIKEIMNLNQSLIFQPIHV</sequence>
<reference evidence="1 2" key="1">
    <citation type="submission" date="2019-04" db="EMBL/GenBank/DDBJ databases">
        <title>Pedobacter sp. RP-3-22 sp. nov., isolated from Arctic soil.</title>
        <authorList>
            <person name="Dahal R.H."/>
            <person name="Kim D.-U."/>
        </authorList>
    </citation>
    <scope>NUCLEOTIDE SEQUENCE [LARGE SCALE GENOMIC DNA]</scope>
    <source>
        <strain evidence="1 2">RP-3-22</strain>
    </source>
</reference>
<evidence type="ECO:0000313" key="1">
    <source>
        <dbReference type="EMBL" id="TKC10856.1"/>
    </source>
</evidence>
<accession>A0A4U1CTE9</accession>
<dbReference type="EMBL" id="SWBR01000002">
    <property type="protein sequence ID" value="TKC10856.1"/>
    <property type="molecule type" value="Genomic_DNA"/>
</dbReference>
<evidence type="ECO:0000313" key="2">
    <source>
        <dbReference type="Proteomes" id="UP000309488"/>
    </source>
</evidence>
<dbReference type="RefSeq" id="WP_136841103.1">
    <property type="nucleotide sequence ID" value="NZ_SWBR01000002.1"/>
</dbReference>
<organism evidence="1 2">
    <name type="scientific">Pedobacter polaris</name>
    <dbReference type="NCBI Taxonomy" id="2571273"/>
    <lineage>
        <taxon>Bacteria</taxon>
        <taxon>Pseudomonadati</taxon>
        <taxon>Bacteroidota</taxon>
        <taxon>Sphingobacteriia</taxon>
        <taxon>Sphingobacteriales</taxon>
        <taxon>Sphingobacteriaceae</taxon>
        <taxon>Pedobacter</taxon>
    </lineage>
</organism>
<comment type="caution">
    <text evidence="1">The sequence shown here is derived from an EMBL/GenBank/DDBJ whole genome shotgun (WGS) entry which is preliminary data.</text>
</comment>
<dbReference type="AlphaFoldDB" id="A0A4U1CTE9"/>